<dbReference type="InterPro" id="IPR013780">
    <property type="entry name" value="Glyco_hydro_b"/>
</dbReference>
<keyword evidence="2" id="KW-0732">Signal</keyword>
<reference evidence="7" key="2">
    <citation type="submission" date="2021-04" db="EMBL/GenBank/DDBJ databases">
        <authorList>
            <person name="Gilroy R."/>
        </authorList>
    </citation>
    <scope>NUCLEOTIDE SEQUENCE</scope>
    <source>
        <strain evidence="7">CHK179-28034</strain>
    </source>
</reference>
<comment type="similarity">
    <text evidence="1 5">Belongs to the glycosyl hydrolase 27 family.</text>
</comment>
<dbReference type="SUPFAM" id="SSF51445">
    <property type="entry name" value="(Trans)glycosidases"/>
    <property type="match status" value="1"/>
</dbReference>
<reference evidence="7" key="1">
    <citation type="journal article" date="2021" name="PeerJ">
        <title>Extensive microbial diversity within the chicken gut microbiome revealed by metagenomics and culture.</title>
        <authorList>
            <person name="Gilroy R."/>
            <person name="Ravi A."/>
            <person name="Getino M."/>
            <person name="Pursley I."/>
            <person name="Horton D.L."/>
            <person name="Alikhan N.F."/>
            <person name="Baker D."/>
            <person name="Gharbi K."/>
            <person name="Hall N."/>
            <person name="Watson M."/>
            <person name="Adriaenssens E.M."/>
            <person name="Foster-Nyarko E."/>
            <person name="Jarju S."/>
            <person name="Secka A."/>
            <person name="Antonio M."/>
            <person name="Oren A."/>
            <person name="Chaudhuri R.R."/>
            <person name="La Ragione R."/>
            <person name="Hildebrand F."/>
            <person name="Pallen M.J."/>
        </authorList>
    </citation>
    <scope>NUCLEOTIDE SEQUENCE</scope>
    <source>
        <strain evidence="7">CHK179-28034</strain>
    </source>
</reference>
<keyword evidence="3 5" id="KW-0378">Hydrolase</keyword>
<accession>A0A9D2EL84</accession>
<organism evidence="7 8">
    <name type="scientific">Candidatus Anaerobutyricum stercoris</name>
    <dbReference type="NCBI Taxonomy" id="2838457"/>
    <lineage>
        <taxon>Bacteria</taxon>
        <taxon>Bacillati</taxon>
        <taxon>Bacillota</taxon>
        <taxon>Clostridia</taxon>
        <taxon>Lachnospirales</taxon>
        <taxon>Lachnospiraceae</taxon>
        <taxon>Anaerobutyricum</taxon>
    </lineage>
</organism>
<dbReference type="FunFam" id="3.20.20.70:FF:000197">
    <property type="entry name" value="Alpha-galactosidase"/>
    <property type="match status" value="1"/>
</dbReference>
<dbReference type="Pfam" id="PF17801">
    <property type="entry name" value="Melibiase_C"/>
    <property type="match status" value="1"/>
</dbReference>
<dbReference type="Pfam" id="PF16499">
    <property type="entry name" value="Melibiase_2"/>
    <property type="match status" value="1"/>
</dbReference>
<dbReference type="SUPFAM" id="SSF51011">
    <property type="entry name" value="Glycosyl hydrolase domain"/>
    <property type="match status" value="1"/>
</dbReference>
<evidence type="ECO:0000256" key="3">
    <source>
        <dbReference type="ARBA" id="ARBA00022801"/>
    </source>
</evidence>
<dbReference type="InterPro" id="IPR041233">
    <property type="entry name" value="Melibiase_C"/>
</dbReference>
<gene>
    <name evidence="7" type="ORF">H9968_05915</name>
</gene>
<protein>
    <recommendedName>
        <fullName evidence="5">Alpha-galactosidase</fullName>
        <ecNumber evidence="5">3.2.1.22</ecNumber>
    </recommendedName>
    <alternativeName>
        <fullName evidence="5">Melibiase</fullName>
    </alternativeName>
</protein>
<evidence type="ECO:0000256" key="4">
    <source>
        <dbReference type="ARBA" id="ARBA00023295"/>
    </source>
</evidence>
<keyword evidence="5" id="KW-1015">Disulfide bond</keyword>
<proteinExistence type="inferred from homology"/>
<evidence type="ECO:0000256" key="1">
    <source>
        <dbReference type="ARBA" id="ARBA00009743"/>
    </source>
</evidence>
<dbReference type="PANTHER" id="PTHR11452:SF75">
    <property type="entry name" value="ALPHA-GALACTOSIDASE MEL1"/>
    <property type="match status" value="1"/>
</dbReference>
<dbReference type="InterPro" id="IPR002241">
    <property type="entry name" value="Glyco_hydro_27"/>
</dbReference>
<dbReference type="GO" id="GO:0005975">
    <property type="term" value="P:carbohydrate metabolic process"/>
    <property type="evidence" value="ECO:0007669"/>
    <property type="project" value="InterPro"/>
</dbReference>
<evidence type="ECO:0000313" key="7">
    <source>
        <dbReference type="EMBL" id="HIZ39445.1"/>
    </source>
</evidence>
<dbReference type="CDD" id="cd14792">
    <property type="entry name" value="GH27"/>
    <property type="match status" value="1"/>
</dbReference>
<dbReference type="Gene3D" id="2.60.40.1180">
    <property type="entry name" value="Golgi alpha-mannosidase II"/>
    <property type="match status" value="1"/>
</dbReference>
<comment type="catalytic activity">
    <reaction evidence="5">
        <text>Hydrolysis of terminal, non-reducing alpha-D-galactose residues in alpha-D-galactosides, including galactose oligosaccharides, galactomannans and galactolipids.</text>
        <dbReference type="EC" id="3.2.1.22"/>
    </reaction>
</comment>
<dbReference type="GO" id="GO:0004557">
    <property type="term" value="F:alpha-galactosidase activity"/>
    <property type="evidence" value="ECO:0007669"/>
    <property type="project" value="UniProtKB-EC"/>
</dbReference>
<evidence type="ECO:0000256" key="5">
    <source>
        <dbReference type="RuleBase" id="RU361168"/>
    </source>
</evidence>
<sequence length="399" mass="45743">MNKMIAQLPPMGWNSWNTFGKDISEELLFQIADTIIEEGYLDAGYEYVIVDDCWALKERDEAGNLVPDPEKFPHGMKAVADYVHSKGLKFGIYSCAGILTCAGYPSSYDHEYQDARQFAQWGVDYLKYDFCNFPDNADCKNRYLTMSMALKASGRDILFAACNWGTEDSWNWMRSIGAHTYRSTGDIFDNYQSFIRIFQSQMQHFSQSAPFCFNDIDMLTVGMYNKGNVAIGKTCTDSEYRMQFSLWCLAGSPLFIGADIRVLNPAMKELLLNKRLIAINQDPECRPPYLVSQRSVKIPEEDRENAVEPLRCIKDQLYIFIKILSHNEFVLAYYNLFEQEQEMLFTFADAGIPYSSGYGFAMEDVFTGESIGVVRDYQRVQVPGHDCRLYKCRLVNCHG</sequence>
<keyword evidence="4 5" id="KW-0326">Glycosidase</keyword>
<dbReference type="PRINTS" id="PR00740">
    <property type="entry name" value="GLHYDRLASE27"/>
</dbReference>
<dbReference type="PROSITE" id="PS00512">
    <property type="entry name" value="ALPHA_GALACTOSIDASE"/>
    <property type="match status" value="1"/>
</dbReference>
<evidence type="ECO:0000259" key="6">
    <source>
        <dbReference type="Pfam" id="PF17801"/>
    </source>
</evidence>
<dbReference type="InterPro" id="IPR000111">
    <property type="entry name" value="Glyco_hydro_27/36_CS"/>
</dbReference>
<dbReference type="Gene3D" id="3.20.20.70">
    <property type="entry name" value="Aldolase class I"/>
    <property type="match status" value="1"/>
</dbReference>
<dbReference type="InterPro" id="IPR017853">
    <property type="entry name" value="GH"/>
</dbReference>
<dbReference type="EC" id="3.2.1.22" evidence="5"/>
<evidence type="ECO:0000313" key="8">
    <source>
        <dbReference type="Proteomes" id="UP000824049"/>
    </source>
</evidence>
<dbReference type="EMBL" id="DXBR01000052">
    <property type="protein sequence ID" value="HIZ39445.1"/>
    <property type="molecule type" value="Genomic_DNA"/>
</dbReference>
<dbReference type="InterPro" id="IPR013785">
    <property type="entry name" value="Aldolase_TIM"/>
</dbReference>
<dbReference type="AlphaFoldDB" id="A0A9D2EL84"/>
<dbReference type="Proteomes" id="UP000824049">
    <property type="component" value="Unassembled WGS sequence"/>
</dbReference>
<evidence type="ECO:0000256" key="2">
    <source>
        <dbReference type="ARBA" id="ARBA00022729"/>
    </source>
</evidence>
<feature type="domain" description="Alpha galactosidase C-terminal" evidence="6">
    <location>
        <begin position="316"/>
        <end position="391"/>
    </location>
</feature>
<name>A0A9D2EL84_9FIRM</name>
<dbReference type="PANTHER" id="PTHR11452">
    <property type="entry name" value="ALPHA-GALACTOSIDASE/ALPHA-N-ACETYLGALACTOSAMINIDASE"/>
    <property type="match status" value="1"/>
</dbReference>
<comment type="caution">
    <text evidence="7">The sequence shown here is derived from an EMBL/GenBank/DDBJ whole genome shotgun (WGS) entry which is preliminary data.</text>
</comment>